<evidence type="ECO:0000256" key="1">
    <source>
        <dbReference type="ARBA" id="ARBA00022505"/>
    </source>
</evidence>
<evidence type="ECO:0000259" key="3">
    <source>
        <dbReference type="SMART" id="SM01008"/>
    </source>
</evidence>
<evidence type="ECO:0000313" key="5">
    <source>
        <dbReference type="Proteomes" id="UP000253529"/>
    </source>
</evidence>
<name>A0A366FP11_9HYPH</name>
<evidence type="ECO:0000313" key="4">
    <source>
        <dbReference type="EMBL" id="RBP16368.1"/>
    </source>
</evidence>
<organism evidence="4 5">
    <name type="scientific">Roseiarcus fermentans</name>
    <dbReference type="NCBI Taxonomy" id="1473586"/>
    <lineage>
        <taxon>Bacteria</taxon>
        <taxon>Pseudomonadati</taxon>
        <taxon>Pseudomonadota</taxon>
        <taxon>Alphaproteobacteria</taxon>
        <taxon>Hyphomicrobiales</taxon>
        <taxon>Roseiarcaceae</taxon>
        <taxon>Roseiarcus</taxon>
    </lineage>
</organism>
<dbReference type="PANTHER" id="PTHR11908:SF132">
    <property type="entry name" value="ALDEHYDE OXIDASE 1-RELATED"/>
    <property type="match status" value="1"/>
</dbReference>
<dbReference type="OrthoDB" id="8428274at2"/>
<dbReference type="InterPro" id="IPR000674">
    <property type="entry name" value="Ald_Oxase/Xan_DH_a/b"/>
</dbReference>
<dbReference type="PANTHER" id="PTHR11908">
    <property type="entry name" value="XANTHINE DEHYDROGENASE"/>
    <property type="match status" value="1"/>
</dbReference>
<dbReference type="Pfam" id="PF20256">
    <property type="entry name" value="MoCoBD_2"/>
    <property type="match status" value="1"/>
</dbReference>
<dbReference type="GO" id="GO:0005506">
    <property type="term" value="F:iron ion binding"/>
    <property type="evidence" value="ECO:0007669"/>
    <property type="project" value="InterPro"/>
</dbReference>
<dbReference type="Pfam" id="PF02738">
    <property type="entry name" value="MoCoBD_1"/>
    <property type="match status" value="1"/>
</dbReference>
<dbReference type="InterPro" id="IPR036856">
    <property type="entry name" value="Ald_Oxase/Xan_DH_a/b_sf"/>
</dbReference>
<gene>
    <name evidence="4" type="ORF">DFR50_1059</name>
</gene>
<dbReference type="InterPro" id="IPR016208">
    <property type="entry name" value="Ald_Oxase/xanthine_DH-like"/>
</dbReference>
<dbReference type="Proteomes" id="UP000253529">
    <property type="component" value="Unassembled WGS sequence"/>
</dbReference>
<protein>
    <submittedName>
        <fullName evidence="4">Xanthine dehydrogenase molybdenum binding subunit apoprotein</fullName>
    </submittedName>
</protein>
<keyword evidence="2" id="KW-0560">Oxidoreductase</keyword>
<dbReference type="InterPro" id="IPR037165">
    <property type="entry name" value="AldOxase/xan_DH_Mopterin-bd_sf"/>
</dbReference>
<dbReference type="EMBL" id="QNRK01000005">
    <property type="protein sequence ID" value="RBP16368.1"/>
    <property type="molecule type" value="Genomic_DNA"/>
</dbReference>
<dbReference type="Pfam" id="PF01315">
    <property type="entry name" value="Ald_Xan_dh_C"/>
    <property type="match status" value="1"/>
</dbReference>
<dbReference type="GO" id="GO:0016491">
    <property type="term" value="F:oxidoreductase activity"/>
    <property type="evidence" value="ECO:0007669"/>
    <property type="project" value="UniProtKB-KW"/>
</dbReference>
<dbReference type="InterPro" id="IPR046867">
    <property type="entry name" value="AldOxase/xan_DH_MoCoBD2"/>
</dbReference>
<keyword evidence="5" id="KW-1185">Reference proteome</keyword>
<dbReference type="RefSeq" id="WP_113888184.1">
    <property type="nucleotide sequence ID" value="NZ_QNRK01000005.1"/>
</dbReference>
<dbReference type="Gene3D" id="3.30.365.10">
    <property type="entry name" value="Aldehyde oxidase/xanthine dehydrogenase, molybdopterin binding domain"/>
    <property type="match status" value="4"/>
</dbReference>
<sequence>MTVMKFGVGQPVRRVEDDRLVRGEGRYTSDLAPDGALHAVFVRSPHAHARFFAHGRDRAAAVDGVEAVYLASDFADLADLPCFGLVANADGSKTPSKPYPAMARDEAHHVGDIVAMVVARSEFAARDGAEGLAIDWEPLPAVAAAVDALRPEAVRVFAGAPGNVAFDARLGDAAKTDEAFAAAARTVAITIVNPRVVANYMEPRGAVAAYNPDTGKLTLHVGSQGVHGLRDAVAQVLKIAPDQLRVTTGDVGGGFGTRIFLYREYPLLLVAAQRLGRPVRWQADRSEHFVGDTHGRDNVATAEMALDADGRFLALRVDVVANLGAYLSQFAPFVPWLGVTMATGPYAIDALAARVRGVYTHTVPVDAYRGAGRPEAAYLLERLVDRCARETGLSQEEIRLRNFVPSAAMPYLTQTKRTYDVGDFAGALTRCADKADVAGFAARAAESKARGRLRGLGLASYVECTAMGAGESDTSLTLGKDGTFTLLIGTQSTGQGHETAYAQVVSERFDIPLERIRVVQGDSDRVKSGGGTGGSRSIPIGAVTAGRAAKTLADSLADLAADALEAAASDLEIVDGAFRIVGTDRSLSFAEIAALPAATPDRLEGLGAYTPDMATYPNGTHICEVEIDPDTGVARLDRFTIVDDFGATLNPLLLEGQVHGGVAQAVGQALMEGAVYDDDGQLLTASFMDYCMPRADNFPAIAFETRNVPSTTNPMGLKGAGEAGTIGAAPAVVNAVVDALWRAYGVADIDMPATPQAIFRAIRKAEASKRPA</sequence>
<keyword evidence="1" id="KW-0500">Molybdenum</keyword>
<accession>A0A366FP11</accession>
<dbReference type="SUPFAM" id="SSF56003">
    <property type="entry name" value="Molybdenum cofactor-binding domain"/>
    <property type="match status" value="1"/>
</dbReference>
<proteinExistence type="predicted"/>
<evidence type="ECO:0000256" key="2">
    <source>
        <dbReference type="ARBA" id="ARBA00023002"/>
    </source>
</evidence>
<dbReference type="SUPFAM" id="SSF54665">
    <property type="entry name" value="CO dehydrogenase molybdoprotein N-domain-like"/>
    <property type="match status" value="1"/>
</dbReference>
<dbReference type="InterPro" id="IPR008274">
    <property type="entry name" value="AldOxase/xan_DH_MoCoBD1"/>
</dbReference>
<feature type="domain" description="Aldehyde oxidase/xanthine dehydrogenase a/b hammerhead" evidence="3">
    <location>
        <begin position="22"/>
        <end position="140"/>
    </location>
</feature>
<reference evidence="4 5" key="1">
    <citation type="submission" date="2018-06" db="EMBL/GenBank/DDBJ databases">
        <title>Genomic Encyclopedia of Type Strains, Phase IV (KMG-IV): sequencing the most valuable type-strain genomes for metagenomic binning, comparative biology and taxonomic classification.</title>
        <authorList>
            <person name="Goeker M."/>
        </authorList>
    </citation>
    <scope>NUCLEOTIDE SEQUENCE [LARGE SCALE GENOMIC DNA]</scope>
    <source>
        <strain evidence="4 5">DSM 24875</strain>
    </source>
</reference>
<dbReference type="SMART" id="SM01008">
    <property type="entry name" value="Ald_Xan_dh_C"/>
    <property type="match status" value="1"/>
</dbReference>
<comment type="caution">
    <text evidence="4">The sequence shown here is derived from an EMBL/GenBank/DDBJ whole genome shotgun (WGS) entry which is preliminary data.</text>
</comment>
<dbReference type="AlphaFoldDB" id="A0A366FP11"/>
<dbReference type="Gene3D" id="3.90.1170.50">
    <property type="entry name" value="Aldehyde oxidase/xanthine dehydrogenase, a/b hammerhead"/>
    <property type="match status" value="1"/>
</dbReference>